<proteinExistence type="predicted"/>
<accession>A0A418YR63</accession>
<gene>
    <name evidence="2" type="ORF">D0Z70_14470</name>
</gene>
<dbReference type="AlphaFoldDB" id="A0A418YR63"/>
<name>A0A418YR63_9SPHN</name>
<sequence>MTNFKRTIRDFTEIADLIAEETAGPSNDFTAAFSSDLDGIRVARGEDERLADMPDPMQVQLATELLIGTVFDVLRDTRLERVAERIAWGIVNSLHSTARGLAGQADDAARAVKDLIRCADGSEVMMDELEQAQLKCRELDEANDAIACMRDHAAASFRAETGKPWSSARGSLVSSKRTASVIDATDFLAARRNRRIDQHHPQGPIVAFSGGAAWDDYRPIHAALNRVKAFIPNMVLLTTAQDTGADAIAESWAASNDVRLVRLGLPKGLGKRAGFVRNDRIAALRPADAIVCEGSGIQAHLARVLGEAGVRPRLISRDGGAPVWARTR</sequence>
<dbReference type="OrthoDB" id="7854101at2"/>
<dbReference type="Pfam" id="PF10686">
    <property type="entry name" value="YAcAr"/>
    <property type="match status" value="1"/>
</dbReference>
<feature type="domain" description="YspA cpYpsA-related SLOG" evidence="1">
    <location>
        <begin position="204"/>
        <end position="263"/>
    </location>
</feature>
<organism evidence="2 3">
    <name type="scientific">Sphingobium terrigena</name>
    <dbReference type="NCBI Taxonomy" id="2304063"/>
    <lineage>
        <taxon>Bacteria</taxon>
        <taxon>Pseudomonadati</taxon>
        <taxon>Pseudomonadota</taxon>
        <taxon>Alphaproteobacteria</taxon>
        <taxon>Sphingomonadales</taxon>
        <taxon>Sphingomonadaceae</taxon>
        <taxon>Sphingobium</taxon>
    </lineage>
</organism>
<evidence type="ECO:0000313" key="2">
    <source>
        <dbReference type="EMBL" id="RJG54001.1"/>
    </source>
</evidence>
<protein>
    <submittedName>
        <fullName evidence="2">DUF2493 domain-containing protein</fullName>
    </submittedName>
</protein>
<reference evidence="2 3" key="1">
    <citation type="submission" date="2018-08" db="EMBL/GenBank/DDBJ databases">
        <title>Sphingobium sp. EO9.</title>
        <authorList>
            <person name="Park Y."/>
            <person name="Kim K.H."/>
            <person name="Jeon C.O."/>
        </authorList>
    </citation>
    <scope>NUCLEOTIDE SEQUENCE [LARGE SCALE GENOMIC DNA]</scope>
    <source>
        <strain evidence="2 3">EO9</strain>
    </source>
</reference>
<dbReference type="InterPro" id="IPR019627">
    <property type="entry name" value="YAcAr"/>
</dbReference>
<comment type="caution">
    <text evidence="2">The sequence shown here is derived from an EMBL/GenBank/DDBJ whole genome shotgun (WGS) entry which is preliminary data.</text>
</comment>
<evidence type="ECO:0000259" key="1">
    <source>
        <dbReference type="Pfam" id="PF10686"/>
    </source>
</evidence>
<keyword evidence="3" id="KW-1185">Reference proteome</keyword>
<dbReference type="EMBL" id="QVRA01000012">
    <property type="protein sequence ID" value="RJG54001.1"/>
    <property type="molecule type" value="Genomic_DNA"/>
</dbReference>
<dbReference type="Proteomes" id="UP000283469">
    <property type="component" value="Unassembled WGS sequence"/>
</dbReference>
<evidence type="ECO:0000313" key="3">
    <source>
        <dbReference type="Proteomes" id="UP000283469"/>
    </source>
</evidence>